<accession>A0A6B1FX27</accession>
<dbReference type="Pfam" id="PF03473">
    <property type="entry name" value="MOSC"/>
    <property type="match status" value="1"/>
</dbReference>
<dbReference type="EMBL" id="VYDA01000301">
    <property type="protein sequence ID" value="MYH61693.1"/>
    <property type="molecule type" value="Genomic_DNA"/>
</dbReference>
<dbReference type="SUPFAM" id="SSF50800">
    <property type="entry name" value="PK beta-barrel domain-like"/>
    <property type="match status" value="1"/>
</dbReference>
<dbReference type="AlphaFoldDB" id="A0A6B1FX27"/>
<name>A0A6B1FX27_9CHLR</name>
<feature type="domain" description="MOSC" evidence="1">
    <location>
        <begin position="37"/>
        <end position="126"/>
    </location>
</feature>
<dbReference type="GO" id="GO:0003824">
    <property type="term" value="F:catalytic activity"/>
    <property type="evidence" value="ECO:0007669"/>
    <property type="project" value="InterPro"/>
</dbReference>
<dbReference type="PANTHER" id="PTHR36930">
    <property type="entry name" value="METAL-SULFUR CLUSTER BIOSYNTHESIS PROTEINS YUAD-RELATED"/>
    <property type="match status" value="1"/>
</dbReference>
<comment type="caution">
    <text evidence="2">The sequence shown here is derived from an EMBL/GenBank/DDBJ whole genome shotgun (WGS) entry which is preliminary data.</text>
</comment>
<dbReference type="PANTHER" id="PTHR36930:SF1">
    <property type="entry name" value="MOSC DOMAIN-CONTAINING PROTEIN"/>
    <property type="match status" value="1"/>
</dbReference>
<reference evidence="2" key="1">
    <citation type="submission" date="2019-09" db="EMBL/GenBank/DDBJ databases">
        <title>Characterisation of the sponge microbiome using genome-centric metagenomics.</title>
        <authorList>
            <person name="Engelberts J.P."/>
            <person name="Robbins S.J."/>
            <person name="De Goeij J.M."/>
            <person name="Aranda M."/>
            <person name="Bell S.C."/>
            <person name="Webster N.S."/>
        </authorList>
    </citation>
    <scope>NUCLEOTIDE SEQUENCE</scope>
    <source>
        <strain evidence="2">SB0675_bin_29</strain>
    </source>
</reference>
<dbReference type="PROSITE" id="PS51340">
    <property type="entry name" value="MOSC"/>
    <property type="match status" value="1"/>
</dbReference>
<evidence type="ECO:0000259" key="1">
    <source>
        <dbReference type="PROSITE" id="PS51340"/>
    </source>
</evidence>
<organism evidence="2">
    <name type="scientific">Caldilineaceae bacterium SB0675_bin_29</name>
    <dbReference type="NCBI Taxonomy" id="2605266"/>
    <lineage>
        <taxon>Bacteria</taxon>
        <taxon>Bacillati</taxon>
        <taxon>Chloroflexota</taxon>
        <taxon>Caldilineae</taxon>
        <taxon>Caldilineales</taxon>
        <taxon>Caldilineaceae</taxon>
    </lineage>
</organism>
<dbReference type="InterPro" id="IPR011037">
    <property type="entry name" value="Pyrv_Knase-like_insert_dom_sf"/>
</dbReference>
<gene>
    <name evidence="2" type="ORF">F4148_07980</name>
</gene>
<dbReference type="GO" id="GO:0030170">
    <property type="term" value="F:pyridoxal phosphate binding"/>
    <property type="evidence" value="ECO:0007669"/>
    <property type="project" value="InterPro"/>
</dbReference>
<dbReference type="GO" id="GO:0030151">
    <property type="term" value="F:molybdenum ion binding"/>
    <property type="evidence" value="ECO:0007669"/>
    <property type="project" value="InterPro"/>
</dbReference>
<sequence length="126" mass="13641">MATLNPESDVAKLMAKPTKTGTVEWIGLRAERRGPLQSVNKVEAVPGTGLEGDHFHGQGNGVRQVTLIQGEHLDAVGEFLRGPSADPSLARRNIVVRGINLFSLQDRRFRIGDAVLEYSGPCHPCS</sequence>
<feature type="non-terminal residue" evidence="2">
    <location>
        <position position="126"/>
    </location>
</feature>
<dbReference type="Gene3D" id="2.40.33.20">
    <property type="entry name" value="PK beta-barrel domain-like"/>
    <property type="match status" value="1"/>
</dbReference>
<evidence type="ECO:0000313" key="2">
    <source>
        <dbReference type="EMBL" id="MYH61693.1"/>
    </source>
</evidence>
<proteinExistence type="predicted"/>
<dbReference type="InterPro" id="IPR005302">
    <property type="entry name" value="MoCF_Sase_C"/>
</dbReference>
<protein>
    <submittedName>
        <fullName evidence="2">MOSC domain-containing protein</fullName>
    </submittedName>
</protein>
<dbReference type="InterPro" id="IPR052716">
    <property type="entry name" value="MOSC_domain"/>
</dbReference>